<organism evidence="1 2">
    <name type="scientific">Cichorium intybus</name>
    <name type="common">Chicory</name>
    <dbReference type="NCBI Taxonomy" id="13427"/>
    <lineage>
        <taxon>Eukaryota</taxon>
        <taxon>Viridiplantae</taxon>
        <taxon>Streptophyta</taxon>
        <taxon>Embryophyta</taxon>
        <taxon>Tracheophyta</taxon>
        <taxon>Spermatophyta</taxon>
        <taxon>Magnoliopsida</taxon>
        <taxon>eudicotyledons</taxon>
        <taxon>Gunneridae</taxon>
        <taxon>Pentapetalae</taxon>
        <taxon>asterids</taxon>
        <taxon>campanulids</taxon>
        <taxon>Asterales</taxon>
        <taxon>Asteraceae</taxon>
        <taxon>Cichorioideae</taxon>
        <taxon>Cichorieae</taxon>
        <taxon>Cichoriinae</taxon>
        <taxon>Cichorium</taxon>
    </lineage>
</organism>
<reference evidence="1 2" key="2">
    <citation type="journal article" date="2022" name="Mol. Ecol. Resour.">
        <title>The genomes of chicory, endive, great burdock and yacon provide insights into Asteraceae paleo-polyploidization history and plant inulin production.</title>
        <authorList>
            <person name="Fan W."/>
            <person name="Wang S."/>
            <person name="Wang H."/>
            <person name="Wang A."/>
            <person name="Jiang F."/>
            <person name="Liu H."/>
            <person name="Zhao H."/>
            <person name="Xu D."/>
            <person name="Zhang Y."/>
        </authorList>
    </citation>
    <scope>NUCLEOTIDE SEQUENCE [LARGE SCALE GENOMIC DNA]</scope>
    <source>
        <strain evidence="2">cv. Punajuju</strain>
        <tissue evidence="1">Leaves</tissue>
    </source>
</reference>
<evidence type="ECO:0000313" key="2">
    <source>
        <dbReference type="Proteomes" id="UP001055811"/>
    </source>
</evidence>
<name>A0ACB9GF53_CICIN</name>
<gene>
    <name evidence="1" type="ORF">L2E82_11733</name>
</gene>
<proteinExistence type="predicted"/>
<reference evidence="2" key="1">
    <citation type="journal article" date="2022" name="Mol. Ecol. Resour.">
        <title>The genomes of chicory, endive, great burdock and yacon provide insights into Asteraceae palaeo-polyploidization history and plant inulin production.</title>
        <authorList>
            <person name="Fan W."/>
            <person name="Wang S."/>
            <person name="Wang H."/>
            <person name="Wang A."/>
            <person name="Jiang F."/>
            <person name="Liu H."/>
            <person name="Zhao H."/>
            <person name="Xu D."/>
            <person name="Zhang Y."/>
        </authorList>
    </citation>
    <scope>NUCLEOTIDE SEQUENCE [LARGE SCALE GENOMIC DNA]</scope>
    <source>
        <strain evidence="2">cv. Punajuju</strain>
    </source>
</reference>
<sequence>MVDPAVEDKIVAATDNRFEELPVEQKRKINMEENEDEKQSVSGRRHLFGRRKPLHAALGSGKAADILLWRQKQMSGAIFVSATVIWLLFERIGYHLLPFLCHFLILALAILFLWSNLSSFVNKSPPSFPDIRLSQELCDCIALFLKDQINEACLLLRQMTTGKDLKRFMTVIFTLWIVSIIGGWFEFLTLLYILFVLMLTAPLLYERNEDLVDAYGEKAGEEIMAALQKLPLPFLKNTKQN</sequence>
<evidence type="ECO:0000313" key="1">
    <source>
        <dbReference type="EMBL" id="KAI3781711.1"/>
    </source>
</evidence>
<protein>
    <submittedName>
        <fullName evidence="1">Uncharacterized protein</fullName>
    </submittedName>
</protein>
<comment type="caution">
    <text evidence="1">The sequence shown here is derived from an EMBL/GenBank/DDBJ whole genome shotgun (WGS) entry which is preliminary data.</text>
</comment>
<keyword evidence="2" id="KW-1185">Reference proteome</keyword>
<dbReference type="EMBL" id="CM042010">
    <property type="protein sequence ID" value="KAI3781711.1"/>
    <property type="molecule type" value="Genomic_DNA"/>
</dbReference>
<accession>A0ACB9GF53</accession>
<dbReference type="Proteomes" id="UP001055811">
    <property type="component" value="Linkage Group LG02"/>
</dbReference>